<feature type="transmembrane region" description="Helical" evidence="2">
    <location>
        <begin position="105"/>
        <end position="123"/>
    </location>
</feature>
<dbReference type="InterPro" id="IPR046342">
    <property type="entry name" value="CBS_dom_sf"/>
</dbReference>
<dbReference type="Gene3D" id="3.10.580.10">
    <property type="entry name" value="CBS-domain"/>
    <property type="match status" value="1"/>
</dbReference>
<dbReference type="PANTHER" id="PTHR33741:SF5">
    <property type="entry name" value="TRANSMEMBRANE PROTEIN DDB_G0269096-RELATED"/>
    <property type="match status" value="1"/>
</dbReference>
<sequence>MSRHALLRWLHGFLPAPVTLRWTERLRAGLGALIGIALTGGIAHLVIGDVAAIPYLIAPMGASAVLLFAVPASPLAQPWSIIGGNIVSATVGVTCAMLVHDPVDAAALAACLAICAMFALRCVHPPSGAVALTAVLGGPSVHALGYGFVLAPVAIQSAALLSSAIVFHALTGHRYPHGHALPKPASAPQDAASFTRADLETVLARRSEMLDVDPDDLETLLRETQLQAYARRFTEFTCADIMSRAIVSVSPDTSAQAALALIEKHHVKALPVIDATRRVRGIVTRADLAPVRRDGVAQGMKHAIEKLMRGPSTTPPLVAALMTTDVCTVKTGTPIAELVPMFAQFGHHHIPVLGQHDQLAGMITETDLISGLYRQSFAGERRSARATSGSRNP</sequence>
<dbReference type="Pfam" id="PF00571">
    <property type="entry name" value="CBS"/>
    <property type="match status" value="2"/>
</dbReference>
<dbReference type="PROSITE" id="PS51371">
    <property type="entry name" value="CBS"/>
    <property type="match status" value="2"/>
</dbReference>
<evidence type="ECO:0000313" key="4">
    <source>
        <dbReference type="EMBL" id="SAK48950.1"/>
    </source>
</evidence>
<dbReference type="EMBL" id="FCOF02000004">
    <property type="protein sequence ID" value="SAK48950.1"/>
    <property type="molecule type" value="Genomic_DNA"/>
</dbReference>
<keyword evidence="1" id="KW-0129">CBS domain</keyword>
<dbReference type="InterPro" id="IPR000644">
    <property type="entry name" value="CBS_dom"/>
</dbReference>
<keyword evidence="2" id="KW-0472">Membrane</keyword>
<dbReference type="PANTHER" id="PTHR33741">
    <property type="entry name" value="TRANSMEMBRANE PROTEIN DDB_G0269096-RELATED"/>
    <property type="match status" value="1"/>
</dbReference>
<dbReference type="InterPro" id="IPR007065">
    <property type="entry name" value="HPP"/>
</dbReference>
<evidence type="ECO:0000256" key="2">
    <source>
        <dbReference type="SAM" id="Phobius"/>
    </source>
</evidence>
<dbReference type="Pfam" id="PF04982">
    <property type="entry name" value="TM_HPP"/>
    <property type="match status" value="1"/>
</dbReference>
<dbReference type="InterPro" id="IPR058581">
    <property type="entry name" value="TM_HPP"/>
</dbReference>
<evidence type="ECO:0000259" key="3">
    <source>
        <dbReference type="PROSITE" id="PS51371"/>
    </source>
</evidence>
<dbReference type="RefSeq" id="WP_061123168.1">
    <property type="nucleotide sequence ID" value="NZ_FCOF02000004.1"/>
</dbReference>
<feature type="domain" description="CBS" evidence="3">
    <location>
        <begin position="322"/>
        <end position="379"/>
    </location>
</feature>
<dbReference type="CDD" id="cd04600">
    <property type="entry name" value="CBS_pair_HPP_assoc"/>
    <property type="match status" value="1"/>
</dbReference>
<dbReference type="SMART" id="SM00116">
    <property type="entry name" value="CBS"/>
    <property type="match status" value="2"/>
</dbReference>
<name>A0A157ZTY5_9BURK</name>
<keyword evidence="2" id="KW-1133">Transmembrane helix</keyword>
<comment type="caution">
    <text evidence="4">The sequence shown here is derived from an EMBL/GenBank/DDBJ whole genome shotgun (WGS) entry which is preliminary data.</text>
</comment>
<dbReference type="Proteomes" id="UP000054870">
    <property type="component" value="Unassembled WGS sequence"/>
</dbReference>
<feature type="transmembrane region" description="Helical" evidence="2">
    <location>
        <begin position="28"/>
        <end position="47"/>
    </location>
</feature>
<gene>
    <name evidence="4" type="ORF">AWB75_01197</name>
</gene>
<evidence type="ECO:0000313" key="5">
    <source>
        <dbReference type="Proteomes" id="UP000054870"/>
    </source>
</evidence>
<keyword evidence="2" id="KW-0812">Transmembrane</keyword>
<dbReference type="SUPFAM" id="SSF54631">
    <property type="entry name" value="CBS-domain pair"/>
    <property type="match status" value="1"/>
</dbReference>
<protein>
    <submittedName>
        <fullName evidence="4">HPP family protein</fullName>
    </submittedName>
</protein>
<keyword evidence="5" id="KW-1185">Reference proteome</keyword>
<dbReference type="AlphaFoldDB" id="A0A157ZTY5"/>
<organism evidence="4 5">
    <name type="scientific">Caballeronia catudaia</name>
    <dbReference type="NCBI Taxonomy" id="1777136"/>
    <lineage>
        <taxon>Bacteria</taxon>
        <taxon>Pseudomonadati</taxon>
        <taxon>Pseudomonadota</taxon>
        <taxon>Betaproteobacteria</taxon>
        <taxon>Burkholderiales</taxon>
        <taxon>Burkholderiaceae</taxon>
        <taxon>Caballeronia</taxon>
    </lineage>
</organism>
<feature type="transmembrane region" description="Helical" evidence="2">
    <location>
        <begin position="53"/>
        <end position="72"/>
    </location>
</feature>
<feature type="domain" description="CBS" evidence="3">
    <location>
        <begin position="242"/>
        <end position="298"/>
    </location>
</feature>
<dbReference type="OrthoDB" id="9811720at2"/>
<reference evidence="4" key="1">
    <citation type="submission" date="2016-01" db="EMBL/GenBank/DDBJ databases">
        <authorList>
            <person name="Peeters C."/>
        </authorList>
    </citation>
    <scope>NUCLEOTIDE SEQUENCE [LARGE SCALE GENOMIC DNA]</scope>
    <source>
        <strain evidence="4">LMG 29318</strain>
    </source>
</reference>
<proteinExistence type="predicted"/>
<evidence type="ECO:0000256" key="1">
    <source>
        <dbReference type="PROSITE-ProRule" id="PRU00703"/>
    </source>
</evidence>
<accession>A0A157ZTY5</accession>
<feature type="transmembrane region" description="Helical" evidence="2">
    <location>
        <begin position="79"/>
        <end position="99"/>
    </location>
</feature>